<accession>M2AVY8</accession>
<gene>
    <name evidence="2" type="ORF">RE6C_05082</name>
</gene>
<evidence type="ECO:0000313" key="3">
    <source>
        <dbReference type="Proteomes" id="UP000011529"/>
    </source>
</evidence>
<name>M2AVY8_9BACT</name>
<dbReference type="PANTHER" id="PTHR16509">
    <property type="match status" value="1"/>
</dbReference>
<evidence type="ECO:0000259" key="1">
    <source>
        <dbReference type="Pfam" id="PF00149"/>
    </source>
</evidence>
<protein>
    <submittedName>
        <fullName evidence="2">Metallophosphoesterase</fullName>
    </submittedName>
</protein>
<dbReference type="SUPFAM" id="SSF56300">
    <property type="entry name" value="Metallo-dependent phosphatases"/>
    <property type="match status" value="1"/>
</dbReference>
<dbReference type="Pfam" id="PF00149">
    <property type="entry name" value="Metallophos"/>
    <property type="match status" value="1"/>
</dbReference>
<dbReference type="InterPro" id="IPR029052">
    <property type="entry name" value="Metallo-depent_PP-like"/>
</dbReference>
<dbReference type="PATRIC" id="fig|1263867.3.peg.5442"/>
<evidence type="ECO:0000313" key="2">
    <source>
        <dbReference type="EMBL" id="EMB14164.1"/>
    </source>
</evidence>
<comment type="caution">
    <text evidence="2">The sequence shown here is derived from an EMBL/GenBank/DDBJ whole genome shotgun (WGS) entry which is preliminary data.</text>
</comment>
<reference evidence="2" key="1">
    <citation type="submission" date="2012-11" db="EMBL/GenBank/DDBJ databases">
        <title>Permanent draft genomes of Rhodopirellula europaea strain SH398 and 6C.</title>
        <authorList>
            <person name="Richter M."/>
            <person name="Richter-Heitmann T."/>
            <person name="Frank C."/>
            <person name="Harder J."/>
            <person name="Glockner F.O."/>
        </authorList>
    </citation>
    <scope>NUCLEOTIDE SEQUENCE</scope>
    <source>
        <strain evidence="2">6C</strain>
    </source>
</reference>
<dbReference type="RefSeq" id="WP_008660825.1">
    <property type="nucleotide sequence ID" value="NZ_ANMO01000228.1"/>
</dbReference>
<dbReference type="Gene3D" id="3.60.21.10">
    <property type="match status" value="2"/>
</dbReference>
<dbReference type="InterPro" id="IPR004843">
    <property type="entry name" value="Calcineurin-like_PHP"/>
</dbReference>
<dbReference type="GO" id="GO:0016787">
    <property type="term" value="F:hydrolase activity"/>
    <property type="evidence" value="ECO:0007669"/>
    <property type="project" value="InterPro"/>
</dbReference>
<dbReference type="EMBL" id="ANMO01000228">
    <property type="protein sequence ID" value="EMB14164.1"/>
    <property type="molecule type" value="Genomic_DNA"/>
</dbReference>
<feature type="domain" description="Calcineurin-like phosphoesterase" evidence="1">
    <location>
        <begin position="59"/>
        <end position="259"/>
    </location>
</feature>
<sequence>MNPASNSFVESADPTCRLNRHAFARRAMLRNGSLVLAATALTNKMLFSKEPESNSKAVRVGVITDLHYADKSPAGSRHYRETLGKLETASKQFAANQPDFVVELGDLIDAADSVDVEQGYLKTINRQFASICDDRHYVLGNHCVDTLSKDEFLGGVEQERSFYSFDREGIHFIVLDACFRGDGKSYGRRNFHWTDANVSAEELEWLRGDLKSNSKPTVVFAHQRLDVSNNHGVKNCVDVRKALEESGNVVAVFQGHSHQNDLNEIGGIHYCTMAAMVEGSGPESNGYSVMDIQPDGTIEIKGFVRQASYRWDA</sequence>
<proteinExistence type="predicted"/>
<organism evidence="2 3">
    <name type="scientific">Rhodopirellula europaea 6C</name>
    <dbReference type="NCBI Taxonomy" id="1263867"/>
    <lineage>
        <taxon>Bacteria</taxon>
        <taxon>Pseudomonadati</taxon>
        <taxon>Planctomycetota</taxon>
        <taxon>Planctomycetia</taxon>
        <taxon>Pirellulales</taxon>
        <taxon>Pirellulaceae</taxon>
        <taxon>Rhodopirellula</taxon>
    </lineage>
</organism>
<dbReference type="PANTHER" id="PTHR16509:SF1">
    <property type="entry name" value="MANGANESE-DEPENDENT ADP-RIBOSE_CDP-ALCOHOL DIPHOSPHATASE"/>
    <property type="match status" value="1"/>
</dbReference>
<dbReference type="Proteomes" id="UP000011529">
    <property type="component" value="Unassembled WGS sequence"/>
</dbReference>
<reference evidence="2" key="2">
    <citation type="journal article" date="2013" name="Mar. Genomics">
        <title>Expression of sulfatases in Rhodopirellula baltica and the diversity of sulfatases in the genus Rhodopirellula.</title>
        <authorList>
            <person name="Wegner C.E."/>
            <person name="Richter-Heitmann T."/>
            <person name="Klindworth A."/>
            <person name="Klockow C."/>
            <person name="Richter M."/>
            <person name="Achstetter T."/>
            <person name="Glockner F.O."/>
            <person name="Harder J."/>
        </authorList>
    </citation>
    <scope>NUCLEOTIDE SEQUENCE [LARGE SCALE GENOMIC DNA]</scope>
    <source>
        <strain evidence="2">6C</strain>
    </source>
</reference>
<keyword evidence="3" id="KW-1185">Reference proteome</keyword>
<dbReference type="AlphaFoldDB" id="M2AVY8"/>